<proteinExistence type="predicted"/>
<evidence type="ECO:0000313" key="2">
    <source>
        <dbReference type="Proteomes" id="UP001519309"/>
    </source>
</evidence>
<accession>A0ABS4MAA0</accession>
<gene>
    <name evidence="1" type="ORF">J2Z21_009613</name>
</gene>
<keyword evidence="2" id="KW-1185">Reference proteome</keyword>
<sequence>MAALDEGLTGQHLLQQAGKDMRGHFLRVQRICRALGGVRLHRGIVPTIELSKGLDLSFAYREHQRRVGQGLLLGPKA</sequence>
<organism evidence="1 2">
    <name type="scientific">Streptomyces griseochromogenes</name>
    <dbReference type="NCBI Taxonomy" id="68214"/>
    <lineage>
        <taxon>Bacteria</taxon>
        <taxon>Bacillati</taxon>
        <taxon>Actinomycetota</taxon>
        <taxon>Actinomycetes</taxon>
        <taxon>Kitasatosporales</taxon>
        <taxon>Streptomycetaceae</taxon>
        <taxon>Streptomyces</taxon>
    </lineage>
</organism>
<evidence type="ECO:0000313" key="1">
    <source>
        <dbReference type="EMBL" id="MBP2056594.1"/>
    </source>
</evidence>
<comment type="caution">
    <text evidence="1">The sequence shown here is derived from an EMBL/GenBank/DDBJ whole genome shotgun (WGS) entry which is preliminary data.</text>
</comment>
<reference evidence="1 2" key="1">
    <citation type="submission" date="2021-03" db="EMBL/GenBank/DDBJ databases">
        <title>Genomic Encyclopedia of Type Strains, Phase IV (KMG-IV): sequencing the most valuable type-strain genomes for metagenomic binning, comparative biology and taxonomic classification.</title>
        <authorList>
            <person name="Goeker M."/>
        </authorList>
    </citation>
    <scope>NUCLEOTIDE SEQUENCE [LARGE SCALE GENOMIC DNA]</scope>
    <source>
        <strain evidence="1 2">DSM 40499</strain>
    </source>
</reference>
<dbReference type="Proteomes" id="UP001519309">
    <property type="component" value="Unassembled WGS sequence"/>
</dbReference>
<protein>
    <submittedName>
        <fullName evidence="1">Uncharacterized protein</fullName>
    </submittedName>
</protein>
<dbReference type="RefSeq" id="WP_209508442.1">
    <property type="nucleotide sequence ID" value="NZ_JAGGLP010000052.1"/>
</dbReference>
<dbReference type="EMBL" id="JAGGLP010000052">
    <property type="protein sequence ID" value="MBP2056594.1"/>
    <property type="molecule type" value="Genomic_DNA"/>
</dbReference>
<name>A0ABS4MAA0_9ACTN</name>